<feature type="chain" id="PRO_5025355726" evidence="9">
    <location>
        <begin position="20"/>
        <end position="173"/>
    </location>
</feature>
<gene>
    <name evidence="11" type="primary">TACR2_2</name>
    <name evidence="11" type="ORF">FJT64_005378</name>
</gene>
<evidence type="ECO:0000313" key="12">
    <source>
        <dbReference type="Proteomes" id="UP000440578"/>
    </source>
</evidence>
<dbReference type="Pfam" id="PF00001">
    <property type="entry name" value="7tm_1"/>
    <property type="match status" value="1"/>
</dbReference>
<comment type="similarity">
    <text evidence="2">Belongs to the G-protein coupled receptor 1 family.</text>
</comment>
<keyword evidence="9" id="KW-0732">Signal</keyword>
<comment type="subcellular location">
    <subcellularLocation>
        <location evidence="1">Cell membrane</location>
        <topology evidence="1">Multi-pass membrane protein</topology>
    </subcellularLocation>
</comment>
<feature type="transmembrane region" description="Helical" evidence="8">
    <location>
        <begin position="90"/>
        <end position="114"/>
    </location>
</feature>
<dbReference type="InterPro" id="IPR000276">
    <property type="entry name" value="GPCR_Rhodpsn"/>
</dbReference>
<keyword evidence="6 8" id="KW-0472">Membrane</keyword>
<evidence type="ECO:0000256" key="8">
    <source>
        <dbReference type="SAM" id="Phobius"/>
    </source>
</evidence>
<dbReference type="GO" id="GO:0005886">
    <property type="term" value="C:plasma membrane"/>
    <property type="evidence" value="ECO:0007669"/>
    <property type="project" value="UniProtKB-SubCell"/>
</dbReference>
<dbReference type="InterPro" id="IPR017452">
    <property type="entry name" value="GPCR_Rhodpsn_7TM"/>
</dbReference>
<dbReference type="Proteomes" id="UP000440578">
    <property type="component" value="Unassembled WGS sequence"/>
</dbReference>
<sequence length="173" mass="19685">MSLFQPRLLVVGTAAAAVALPGQFVGRFTTPAELSESFNVVAPQPLKPLLMHHLLRQPDWRRSLVLVNWNEVAHQLELPLSVLGARVVKMVVMVVMVFVVCWAPLQVIILFGVLNKYDRLPEWFSHVEFFAYFLAYSNSLWNPVLYGGFNNAFRKGFSRLFRCRKPTVVLNGK</sequence>
<evidence type="ECO:0000256" key="7">
    <source>
        <dbReference type="ARBA" id="ARBA00023170"/>
    </source>
</evidence>
<proteinExistence type="inferred from homology"/>
<evidence type="ECO:0000256" key="1">
    <source>
        <dbReference type="ARBA" id="ARBA00004651"/>
    </source>
</evidence>
<dbReference type="SUPFAM" id="SSF81321">
    <property type="entry name" value="Family A G protein-coupled receptor-like"/>
    <property type="match status" value="1"/>
</dbReference>
<feature type="signal peptide" evidence="9">
    <location>
        <begin position="1"/>
        <end position="19"/>
    </location>
</feature>
<feature type="domain" description="G-protein coupled receptors family 1 profile" evidence="10">
    <location>
        <begin position="86"/>
        <end position="146"/>
    </location>
</feature>
<dbReference type="PANTHER" id="PTHR24241:SF76">
    <property type="entry name" value="NEUROPEPTIDE SIFAMIDE RECEPTOR"/>
    <property type="match status" value="1"/>
</dbReference>
<evidence type="ECO:0000256" key="5">
    <source>
        <dbReference type="ARBA" id="ARBA00022989"/>
    </source>
</evidence>
<dbReference type="AlphaFoldDB" id="A0A6A4VSS3"/>
<accession>A0A6A4VSS3</accession>
<dbReference type="GO" id="GO:0032870">
    <property type="term" value="P:cellular response to hormone stimulus"/>
    <property type="evidence" value="ECO:0007669"/>
    <property type="project" value="TreeGrafter"/>
</dbReference>
<evidence type="ECO:0000256" key="3">
    <source>
        <dbReference type="ARBA" id="ARBA00022475"/>
    </source>
</evidence>
<name>A0A6A4VSS3_AMPAM</name>
<dbReference type="GO" id="GO:0042277">
    <property type="term" value="F:peptide binding"/>
    <property type="evidence" value="ECO:0007669"/>
    <property type="project" value="TreeGrafter"/>
</dbReference>
<evidence type="ECO:0000313" key="11">
    <source>
        <dbReference type="EMBL" id="KAF0297185.1"/>
    </source>
</evidence>
<keyword evidence="4 8" id="KW-0812">Transmembrane</keyword>
<dbReference type="PRINTS" id="PR00237">
    <property type="entry name" value="GPCRRHODOPSN"/>
</dbReference>
<evidence type="ECO:0000256" key="9">
    <source>
        <dbReference type="SAM" id="SignalP"/>
    </source>
</evidence>
<evidence type="ECO:0000259" key="10">
    <source>
        <dbReference type="PROSITE" id="PS50262"/>
    </source>
</evidence>
<keyword evidence="3" id="KW-1003">Cell membrane</keyword>
<keyword evidence="12" id="KW-1185">Reference proteome</keyword>
<dbReference type="PROSITE" id="PS50262">
    <property type="entry name" value="G_PROTEIN_RECEP_F1_2"/>
    <property type="match status" value="1"/>
</dbReference>
<evidence type="ECO:0000256" key="6">
    <source>
        <dbReference type="ARBA" id="ARBA00023136"/>
    </source>
</evidence>
<organism evidence="11 12">
    <name type="scientific">Amphibalanus amphitrite</name>
    <name type="common">Striped barnacle</name>
    <name type="synonym">Balanus amphitrite</name>
    <dbReference type="NCBI Taxonomy" id="1232801"/>
    <lineage>
        <taxon>Eukaryota</taxon>
        <taxon>Metazoa</taxon>
        <taxon>Ecdysozoa</taxon>
        <taxon>Arthropoda</taxon>
        <taxon>Crustacea</taxon>
        <taxon>Multicrustacea</taxon>
        <taxon>Cirripedia</taxon>
        <taxon>Thoracica</taxon>
        <taxon>Thoracicalcarea</taxon>
        <taxon>Balanomorpha</taxon>
        <taxon>Balanoidea</taxon>
        <taxon>Balanidae</taxon>
        <taxon>Amphibalaninae</taxon>
        <taxon>Amphibalanus</taxon>
    </lineage>
</organism>
<evidence type="ECO:0000256" key="4">
    <source>
        <dbReference type="ARBA" id="ARBA00022692"/>
    </source>
</evidence>
<keyword evidence="5 8" id="KW-1133">Transmembrane helix</keyword>
<comment type="caution">
    <text evidence="11">The sequence shown here is derived from an EMBL/GenBank/DDBJ whole genome shotgun (WGS) entry which is preliminary data.</text>
</comment>
<dbReference type="EMBL" id="VIIS01001506">
    <property type="protein sequence ID" value="KAF0297185.1"/>
    <property type="molecule type" value="Genomic_DNA"/>
</dbReference>
<dbReference type="Gene3D" id="1.20.1070.10">
    <property type="entry name" value="Rhodopsin 7-helix transmembrane proteins"/>
    <property type="match status" value="1"/>
</dbReference>
<dbReference type="OrthoDB" id="6377508at2759"/>
<reference evidence="11 12" key="1">
    <citation type="submission" date="2019-07" db="EMBL/GenBank/DDBJ databases">
        <title>Draft genome assembly of a fouling barnacle, Amphibalanus amphitrite (Darwin, 1854): The first reference genome for Thecostraca.</title>
        <authorList>
            <person name="Kim W."/>
        </authorList>
    </citation>
    <scope>NUCLEOTIDE SEQUENCE [LARGE SCALE GENOMIC DNA]</scope>
    <source>
        <strain evidence="11">SNU_AA5</strain>
        <tissue evidence="11">Soma without cirri and trophi</tissue>
    </source>
</reference>
<keyword evidence="7 11" id="KW-0675">Receptor</keyword>
<dbReference type="PANTHER" id="PTHR24241">
    <property type="entry name" value="NEUROPEPTIDE RECEPTOR-RELATED G-PROTEIN COUPLED RECEPTOR"/>
    <property type="match status" value="1"/>
</dbReference>
<protein>
    <submittedName>
        <fullName evidence="11">Substance-K receptor</fullName>
    </submittedName>
</protein>
<evidence type="ECO:0000256" key="2">
    <source>
        <dbReference type="ARBA" id="ARBA00010663"/>
    </source>
</evidence>
<dbReference type="GO" id="GO:0004930">
    <property type="term" value="F:G protein-coupled receptor activity"/>
    <property type="evidence" value="ECO:0007669"/>
    <property type="project" value="InterPro"/>
</dbReference>